<evidence type="ECO:0000256" key="2">
    <source>
        <dbReference type="ARBA" id="ARBA00023015"/>
    </source>
</evidence>
<evidence type="ECO:0000256" key="1">
    <source>
        <dbReference type="ARBA" id="ARBA00009437"/>
    </source>
</evidence>
<comment type="caution">
    <text evidence="6">The sequence shown here is derived from an EMBL/GenBank/DDBJ whole genome shotgun (WGS) entry which is preliminary data.</text>
</comment>
<dbReference type="FunFam" id="1.10.10.10:FF:000001">
    <property type="entry name" value="LysR family transcriptional regulator"/>
    <property type="match status" value="1"/>
</dbReference>
<dbReference type="EMBL" id="JAAGOH010000002">
    <property type="protein sequence ID" value="NDY90138.1"/>
    <property type="molecule type" value="Genomic_DNA"/>
</dbReference>
<dbReference type="GO" id="GO:0003700">
    <property type="term" value="F:DNA-binding transcription factor activity"/>
    <property type="evidence" value="ECO:0007669"/>
    <property type="project" value="InterPro"/>
</dbReference>
<dbReference type="Gene3D" id="1.10.10.10">
    <property type="entry name" value="Winged helix-like DNA-binding domain superfamily/Winged helix DNA-binding domain"/>
    <property type="match status" value="1"/>
</dbReference>
<keyword evidence="2" id="KW-0805">Transcription regulation</keyword>
<evidence type="ECO:0000259" key="5">
    <source>
        <dbReference type="PROSITE" id="PS50931"/>
    </source>
</evidence>
<sequence>MDRLQSMKVFQKVVEEGSFAAAARALDLSPAVVTRLVADLEEHLGTRLLHRSTRSLSLSAAGESYLERLRGILADIEDAEDHVACHTRAVAGTLRLACPAALAVYLVAPLVAEFRARHPLVLLDIDVYNDAPPPVEAHDITLLTALGAFDAQVIARKLLDSEAVLVASPAYLKSAPPLAVPQDLRAHANLRLRSPAGRTSLLRLERPDPSADGVEVVEVPVRPVLWCNHVDTLLAAVLGGAGVGSAAREMAAPYLAEGRLQRVLAPWKVGQLSVYAALPSRKFMPLRTKAFLDHLSQQRDWLLERAQAPVDESTPR</sequence>
<dbReference type="GO" id="GO:0006351">
    <property type="term" value="P:DNA-templated transcription"/>
    <property type="evidence" value="ECO:0007669"/>
    <property type="project" value="TreeGrafter"/>
</dbReference>
<dbReference type="GO" id="GO:0043565">
    <property type="term" value="F:sequence-specific DNA binding"/>
    <property type="evidence" value="ECO:0007669"/>
    <property type="project" value="TreeGrafter"/>
</dbReference>
<protein>
    <submittedName>
        <fullName evidence="6">LysR family transcriptional regulator</fullName>
    </submittedName>
</protein>
<keyword evidence="3" id="KW-0238">DNA-binding</keyword>
<dbReference type="CDD" id="cd08422">
    <property type="entry name" value="PBP2_CrgA_like"/>
    <property type="match status" value="1"/>
</dbReference>
<gene>
    <name evidence="6" type="ORF">G3A44_02905</name>
</gene>
<dbReference type="InterPro" id="IPR005119">
    <property type="entry name" value="LysR_subst-bd"/>
</dbReference>
<dbReference type="SUPFAM" id="SSF46785">
    <property type="entry name" value="Winged helix' DNA-binding domain"/>
    <property type="match status" value="1"/>
</dbReference>
<dbReference type="PANTHER" id="PTHR30537:SF5">
    <property type="entry name" value="HTH-TYPE TRANSCRIPTIONAL ACTIVATOR TTDR-RELATED"/>
    <property type="match status" value="1"/>
</dbReference>
<dbReference type="Gene3D" id="3.40.190.290">
    <property type="match status" value="1"/>
</dbReference>
<dbReference type="RefSeq" id="WP_163455984.1">
    <property type="nucleotide sequence ID" value="NZ_JAAGOH010000002.1"/>
</dbReference>
<keyword evidence="7" id="KW-1185">Reference proteome</keyword>
<dbReference type="Pfam" id="PF03466">
    <property type="entry name" value="LysR_substrate"/>
    <property type="match status" value="1"/>
</dbReference>
<evidence type="ECO:0000313" key="6">
    <source>
        <dbReference type="EMBL" id="NDY90138.1"/>
    </source>
</evidence>
<dbReference type="InterPro" id="IPR036390">
    <property type="entry name" value="WH_DNA-bd_sf"/>
</dbReference>
<dbReference type="SUPFAM" id="SSF53850">
    <property type="entry name" value="Periplasmic binding protein-like II"/>
    <property type="match status" value="1"/>
</dbReference>
<evidence type="ECO:0000313" key="7">
    <source>
        <dbReference type="Proteomes" id="UP000484255"/>
    </source>
</evidence>
<dbReference type="AlphaFoldDB" id="A0A7C9TH45"/>
<comment type="similarity">
    <text evidence="1">Belongs to the LysR transcriptional regulatory family.</text>
</comment>
<dbReference type="InterPro" id="IPR058163">
    <property type="entry name" value="LysR-type_TF_proteobact-type"/>
</dbReference>
<dbReference type="PANTHER" id="PTHR30537">
    <property type="entry name" value="HTH-TYPE TRANSCRIPTIONAL REGULATOR"/>
    <property type="match status" value="1"/>
</dbReference>
<dbReference type="InterPro" id="IPR036388">
    <property type="entry name" value="WH-like_DNA-bd_sf"/>
</dbReference>
<evidence type="ECO:0000256" key="4">
    <source>
        <dbReference type="ARBA" id="ARBA00023163"/>
    </source>
</evidence>
<feature type="domain" description="HTH lysR-type" evidence="5">
    <location>
        <begin position="1"/>
        <end position="59"/>
    </location>
</feature>
<accession>A0A7C9TH45</accession>
<dbReference type="Pfam" id="PF00126">
    <property type="entry name" value="HTH_1"/>
    <property type="match status" value="1"/>
</dbReference>
<dbReference type="InterPro" id="IPR000847">
    <property type="entry name" value="LysR_HTH_N"/>
</dbReference>
<reference evidence="6 7" key="1">
    <citation type="submission" date="2020-02" db="EMBL/GenBank/DDBJ databases">
        <title>Ideonella bacterium strain TBM-1.</title>
        <authorList>
            <person name="Chen W.-M."/>
        </authorList>
    </citation>
    <scope>NUCLEOTIDE SEQUENCE [LARGE SCALE GENOMIC DNA]</scope>
    <source>
        <strain evidence="6 7">TBM-1</strain>
    </source>
</reference>
<proteinExistence type="inferred from homology"/>
<organism evidence="6 7">
    <name type="scientific">Ideonella livida</name>
    <dbReference type="NCBI Taxonomy" id="2707176"/>
    <lineage>
        <taxon>Bacteria</taxon>
        <taxon>Pseudomonadati</taxon>
        <taxon>Pseudomonadota</taxon>
        <taxon>Betaproteobacteria</taxon>
        <taxon>Burkholderiales</taxon>
        <taxon>Sphaerotilaceae</taxon>
        <taxon>Ideonella</taxon>
    </lineage>
</organism>
<dbReference type="Proteomes" id="UP000484255">
    <property type="component" value="Unassembled WGS sequence"/>
</dbReference>
<evidence type="ECO:0000256" key="3">
    <source>
        <dbReference type="ARBA" id="ARBA00023125"/>
    </source>
</evidence>
<name>A0A7C9TH45_9BURK</name>
<dbReference type="PROSITE" id="PS50931">
    <property type="entry name" value="HTH_LYSR"/>
    <property type="match status" value="1"/>
</dbReference>
<keyword evidence="4" id="KW-0804">Transcription</keyword>